<evidence type="ECO:0000313" key="2">
    <source>
        <dbReference type="Proteomes" id="UP000199632"/>
    </source>
</evidence>
<sequence>MGLFKRAAAAPDIVFDAHPAQDDDALRKAHDDLVAGGDWAVARDLLATTAGDEDRRARYVWVLSEATVNGAPAAPGPVEDATWVDAWARAEPGNPDALLVRGRSLISRAWEVRGGGWASTVGADAVSEFHRLLVLAVPLYDRAAHLAEADPLPWVHRLILATALNAPRDQLERCWSEVVMREPGHVEAHNFKLMYLCHKWHGSHEEMFAFAREAAATAPDGSPLKVLPLKATAEWDMWMMRRELTLKQSVAQTGHWRRDPGLHAELDAALHRWFARPARRHGCWYDDLNQLAYALWRADRHADNKAVIAAIGPYMSDLPWGWSSEKTGAHAFLKARKAALKA</sequence>
<dbReference type="AlphaFoldDB" id="A0A1H3SZW6"/>
<evidence type="ECO:0000313" key="1">
    <source>
        <dbReference type="EMBL" id="SDZ43320.1"/>
    </source>
</evidence>
<evidence type="ECO:0008006" key="3">
    <source>
        <dbReference type="Google" id="ProtNLM"/>
    </source>
</evidence>
<protein>
    <recommendedName>
        <fullName evidence="3">DUF4034 domain-containing protein</fullName>
    </recommendedName>
</protein>
<keyword evidence="2" id="KW-1185">Reference proteome</keyword>
<dbReference type="Proteomes" id="UP000199632">
    <property type="component" value="Unassembled WGS sequence"/>
</dbReference>
<name>A0A1H3SZW6_9ACTN</name>
<reference evidence="2" key="1">
    <citation type="submission" date="2016-10" db="EMBL/GenBank/DDBJ databases">
        <authorList>
            <person name="Varghese N."/>
            <person name="Submissions S."/>
        </authorList>
    </citation>
    <scope>NUCLEOTIDE SEQUENCE [LARGE SCALE GENOMIC DNA]</scope>
    <source>
        <strain evidence="2">DSM 44718</strain>
    </source>
</reference>
<gene>
    <name evidence="1" type="ORF">SAMN05421684_4976</name>
</gene>
<proteinExistence type="predicted"/>
<accession>A0A1H3SZW6</accession>
<dbReference type="EMBL" id="FNQB01000003">
    <property type="protein sequence ID" value="SDZ43320.1"/>
    <property type="molecule type" value="Genomic_DNA"/>
</dbReference>
<organism evidence="1 2">
    <name type="scientific">Asanoa ishikariensis</name>
    <dbReference type="NCBI Taxonomy" id="137265"/>
    <lineage>
        <taxon>Bacteria</taxon>
        <taxon>Bacillati</taxon>
        <taxon>Actinomycetota</taxon>
        <taxon>Actinomycetes</taxon>
        <taxon>Micromonosporales</taxon>
        <taxon>Micromonosporaceae</taxon>
        <taxon>Asanoa</taxon>
    </lineage>
</organism>
<dbReference type="RefSeq" id="WP_176985063.1">
    <property type="nucleotide sequence ID" value="NZ_BOND01000004.1"/>
</dbReference>
<dbReference type="STRING" id="137265.SAMN05421684_4976"/>